<dbReference type="Proteomes" id="UP000549343">
    <property type="component" value="Unassembled WGS sequence"/>
</dbReference>
<dbReference type="SUPFAM" id="SSF63380">
    <property type="entry name" value="Riboflavin synthase domain-like"/>
    <property type="match status" value="1"/>
</dbReference>
<reference evidence="13" key="2">
    <citation type="journal article" date="2019" name="Int. J. Syst. Evol. Microbiol.">
        <title>The Global Catalogue of Microorganisms (GCM) 10K type strain sequencing project: providing services to taxonomists for standard genome sequencing and annotation.</title>
        <authorList>
            <consortium name="The Broad Institute Genomics Platform"/>
            <consortium name="The Broad Institute Genome Sequencing Center for Infectious Disease"/>
            <person name="Wu L."/>
            <person name="Ma J."/>
        </authorList>
    </citation>
    <scope>NUCLEOTIDE SEQUENCE [LARGE SCALE GENOMIC DNA]</scope>
    <source>
        <strain evidence="13">JCM 10667</strain>
    </source>
</reference>
<dbReference type="SUPFAM" id="SSF54292">
    <property type="entry name" value="2Fe-2S ferredoxin-like"/>
    <property type="match status" value="1"/>
</dbReference>
<dbReference type="PROSITE" id="PS00197">
    <property type="entry name" value="2FE2S_FER_1"/>
    <property type="match status" value="1"/>
</dbReference>
<comment type="caution">
    <text evidence="11">The sequence shown here is derived from an EMBL/GenBank/DDBJ whole genome shotgun (WGS) entry which is preliminary data.</text>
</comment>
<dbReference type="PANTHER" id="PTHR47354">
    <property type="entry name" value="NADH OXIDOREDUCTASE HCR"/>
    <property type="match status" value="1"/>
</dbReference>
<evidence type="ECO:0000313" key="12">
    <source>
        <dbReference type="Proteomes" id="UP000549343"/>
    </source>
</evidence>
<dbReference type="InterPro" id="IPR017938">
    <property type="entry name" value="Riboflavin_synthase-like_b-brl"/>
</dbReference>
<evidence type="ECO:0000256" key="1">
    <source>
        <dbReference type="ARBA" id="ARBA00001974"/>
    </source>
</evidence>
<dbReference type="RefSeq" id="WP_229808490.1">
    <property type="nucleotide sequence ID" value="NZ_BAAAHD010000016.1"/>
</dbReference>
<evidence type="ECO:0000256" key="3">
    <source>
        <dbReference type="ARBA" id="ARBA00022714"/>
    </source>
</evidence>
<reference evidence="10" key="1">
    <citation type="journal article" date="2014" name="Int. J. Syst. Evol. Microbiol.">
        <title>Complete genome of a new Firmicutes species belonging to the dominant human colonic microbiota ('Ruminococcus bicirculans') reveals two chromosomes and a selective capacity to utilize plant glucans.</title>
        <authorList>
            <consortium name="NISC Comparative Sequencing Program"/>
            <person name="Wegmann U."/>
            <person name="Louis P."/>
            <person name="Goesmann A."/>
            <person name="Henrissat B."/>
            <person name="Duncan S.H."/>
            <person name="Flint H.J."/>
        </authorList>
    </citation>
    <scope>NUCLEOTIDE SEQUENCE</scope>
    <source>
        <strain evidence="10">JCM 10667</strain>
    </source>
</reference>
<keyword evidence="7" id="KW-0411">Iron-sulfur</keyword>
<dbReference type="Gene3D" id="3.10.20.30">
    <property type="match status" value="1"/>
</dbReference>
<dbReference type="InterPro" id="IPR006058">
    <property type="entry name" value="2Fe2S_fd_BS"/>
</dbReference>
<evidence type="ECO:0000256" key="4">
    <source>
        <dbReference type="ARBA" id="ARBA00022723"/>
    </source>
</evidence>
<dbReference type="InterPro" id="IPR001041">
    <property type="entry name" value="2Fe-2S_ferredoxin-type"/>
</dbReference>
<evidence type="ECO:0000256" key="7">
    <source>
        <dbReference type="ARBA" id="ARBA00023014"/>
    </source>
</evidence>
<keyword evidence="6" id="KW-0408">Iron</keyword>
<evidence type="ECO:0000313" key="11">
    <source>
        <dbReference type="EMBL" id="MBB4776114.1"/>
    </source>
</evidence>
<gene>
    <name evidence="11" type="ORF">F4557_004532</name>
    <name evidence="10" type="ORF">GCM10009546_17690</name>
</gene>
<reference evidence="11 12" key="3">
    <citation type="submission" date="2020-08" db="EMBL/GenBank/DDBJ databases">
        <title>Sequencing the genomes of 1000 actinobacteria strains.</title>
        <authorList>
            <person name="Klenk H.-P."/>
        </authorList>
    </citation>
    <scope>NUCLEOTIDE SEQUENCE [LARGE SCALE GENOMIC DNA]</scope>
    <source>
        <strain evidence="11 12">DSM 44772</strain>
    </source>
</reference>
<protein>
    <submittedName>
        <fullName evidence="11">Ferredoxin-NADP reductase</fullName>
    </submittedName>
    <submittedName>
        <fullName evidence="10">PDR/VanB family oxidoreductase</fullName>
    </submittedName>
</protein>
<keyword evidence="3" id="KW-0001">2Fe-2S</keyword>
<feature type="domain" description="2Fe-2S ferredoxin-type" evidence="8">
    <location>
        <begin position="226"/>
        <end position="311"/>
    </location>
</feature>
<keyword evidence="13" id="KW-1185">Reference proteome</keyword>
<feature type="domain" description="FAD-binding FR-type" evidence="9">
    <location>
        <begin position="4"/>
        <end position="103"/>
    </location>
</feature>
<evidence type="ECO:0000313" key="10">
    <source>
        <dbReference type="EMBL" id="GAA0556060.1"/>
    </source>
</evidence>
<dbReference type="Gene3D" id="3.40.50.80">
    <property type="entry name" value="Nucleotide-binding domain of ferredoxin-NADP reductase (FNR) module"/>
    <property type="match status" value="1"/>
</dbReference>
<dbReference type="AlphaFoldDB" id="A0A7W7IFP3"/>
<accession>A0A7W7IFP3</accession>
<dbReference type="CDD" id="cd06185">
    <property type="entry name" value="PDR_like"/>
    <property type="match status" value="1"/>
</dbReference>
<evidence type="ECO:0000256" key="2">
    <source>
        <dbReference type="ARBA" id="ARBA00022630"/>
    </source>
</evidence>
<keyword evidence="4" id="KW-0479">Metal-binding</keyword>
<dbReference type="GO" id="GO:0046872">
    <property type="term" value="F:metal ion binding"/>
    <property type="evidence" value="ECO:0007669"/>
    <property type="project" value="UniProtKB-KW"/>
</dbReference>
<dbReference type="Gene3D" id="2.40.30.10">
    <property type="entry name" value="Translation factors"/>
    <property type="match status" value="1"/>
</dbReference>
<dbReference type="EMBL" id="JACHMV010000001">
    <property type="protein sequence ID" value="MBB4776114.1"/>
    <property type="molecule type" value="Genomic_DNA"/>
</dbReference>
<dbReference type="CDD" id="cd00207">
    <property type="entry name" value="fer2"/>
    <property type="match status" value="1"/>
</dbReference>
<dbReference type="InterPro" id="IPR036010">
    <property type="entry name" value="2Fe-2S_ferredoxin-like_sf"/>
</dbReference>
<dbReference type="SUPFAM" id="SSF52343">
    <property type="entry name" value="Ferredoxin reductase-like, C-terminal NADP-linked domain"/>
    <property type="match status" value="1"/>
</dbReference>
<evidence type="ECO:0000259" key="9">
    <source>
        <dbReference type="PROSITE" id="PS51384"/>
    </source>
</evidence>
<name>A0A7W7IFP3_9ACTN</name>
<dbReference type="PRINTS" id="PR00409">
    <property type="entry name" value="PHDIOXRDTASE"/>
</dbReference>
<evidence type="ECO:0000259" key="8">
    <source>
        <dbReference type="PROSITE" id="PS51085"/>
    </source>
</evidence>
<evidence type="ECO:0000256" key="5">
    <source>
        <dbReference type="ARBA" id="ARBA00023002"/>
    </source>
</evidence>
<dbReference type="EMBL" id="BAAAHD010000016">
    <property type="protein sequence ID" value="GAA0556060.1"/>
    <property type="molecule type" value="Genomic_DNA"/>
</dbReference>
<dbReference type="PROSITE" id="PS51384">
    <property type="entry name" value="FAD_FR"/>
    <property type="match status" value="1"/>
</dbReference>
<evidence type="ECO:0000256" key="6">
    <source>
        <dbReference type="ARBA" id="ARBA00023004"/>
    </source>
</evidence>
<evidence type="ECO:0000313" key="13">
    <source>
        <dbReference type="Proteomes" id="UP001501427"/>
    </source>
</evidence>
<dbReference type="Proteomes" id="UP001501427">
    <property type="component" value="Unassembled WGS sequence"/>
</dbReference>
<dbReference type="InterPro" id="IPR017927">
    <property type="entry name" value="FAD-bd_FR_type"/>
</dbReference>
<dbReference type="GO" id="GO:0016491">
    <property type="term" value="F:oxidoreductase activity"/>
    <property type="evidence" value="ECO:0007669"/>
    <property type="project" value="UniProtKB-KW"/>
</dbReference>
<sequence>MAAEGEMEVLVEGRVELADGVVGLTLRAVDGGELPAWRPGAHVDVVLGDGLVRQYSLCGDPGDLRTWRLGVLKEGLGSTVVHERVRPGDKLVVRGPRNNFALEDASGYLFLAGGIGITPILPMVAAADAAGVEWRLVYGGRRRSAMAFLDVLSAYGDKVEIRPRDEFGLLDLDAALAAAAPGTLVYCCGPEPMLAAAEERCAVLAPGSLRTERFTPKPVTGPSEAFEVELALSGRTLTVESGLSILETVEKAGVNVLSSCREGTCGTCETPVLEGDPDHRDSVLTEAERADGSFMMICVSRARGSRLVLEL</sequence>
<dbReference type="InterPro" id="IPR039261">
    <property type="entry name" value="FNR_nucleotide-bd"/>
</dbReference>
<dbReference type="PANTHER" id="PTHR47354:SF1">
    <property type="entry name" value="CARNITINE MONOOXYGENASE REDUCTASE SUBUNIT"/>
    <property type="match status" value="1"/>
</dbReference>
<dbReference type="InterPro" id="IPR012675">
    <property type="entry name" value="Beta-grasp_dom_sf"/>
</dbReference>
<keyword evidence="5" id="KW-0560">Oxidoreductase</keyword>
<keyword evidence="2" id="KW-0285">Flavoprotein</keyword>
<dbReference type="Pfam" id="PF00111">
    <property type="entry name" value="Fer2"/>
    <property type="match status" value="1"/>
</dbReference>
<proteinExistence type="predicted"/>
<dbReference type="PROSITE" id="PS51085">
    <property type="entry name" value="2FE2S_FER_2"/>
    <property type="match status" value="1"/>
</dbReference>
<organism evidence="11 12">
    <name type="scientific">Actinomadura livida</name>
    <dbReference type="NCBI Taxonomy" id="79909"/>
    <lineage>
        <taxon>Bacteria</taxon>
        <taxon>Bacillati</taxon>
        <taxon>Actinomycetota</taxon>
        <taxon>Actinomycetes</taxon>
        <taxon>Streptosporangiales</taxon>
        <taxon>Thermomonosporaceae</taxon>
        <taxon>Actinomadura</taxon>
    </lineage>
</organism>
<reference evidence="10" key="4">
    <citation type="submission" date="2023-12" db="EMBL/GenBank/DDBJ databases">
        <authorList>
            <person name="Sun Q."/>
            <person name="Inoue M."/>
        </authorList>
    </citation>
    <scope>NUCLEOTIDE SEQUENCE</scope>
    <source>
        <strain evidence="10">JCM 10667</strain>
    </source>
</reference>
<dbReference type="GO" id="GO:0051537">
    <property type="term" value="F:2 iron, 2 sulfur cluster binding"/>
    <property type="evidence" value="ECO:0007669"/>
    <property type="project" value="UniProtKB-KW"/>
</dbReference>
<comment type="cofactor">
    <cofactor evidence="1">
        <name>FAD</name>
        <dbReference type="ChEBI" id="CHEBI:57692"/>
    </cofactor>
</comment>
<dbReference type="InterPro" id="IPR050415">
    <property type="entry name" value="MRET"/>
</dbReference>